<feature type="region of interest" description="Disordered" evidence="1">
    <location>
        <begin position="860"/>
        <end position="892"/>
    </location>
</feature>
<dbReference type="InterPro" id="IPR024811">
    <property type="entry name" value="ASX/ASX-like"/>
</dbReference>
<dbReference type="GO" id="GO:0035517">
    <property type="term" value="C:PR-DUB complex"/>
    <property type="evidence" value="ECO:0007669"/>
    <property type="project" value="TreeGrafter"/>
</dbReference>
<feature type="region of interest" description="Disordered" evidence="1">
    <location>
        <begin position="619"/>
        <end position="674"/>
    </location>
</feature>
<evidence type="ECO:0000313" key="4">
    <source>
        <dbReference type="Proteomes" id="UP000492820"/>
    </source>
</evidence>
<evidence type="ECO:0000256" key="1">
    <source>
        <dbReference type="SAM" id="MobiDB-lite"/>
    </source>
</evidence>
<feature type="compositionally biased region" description="Low complexity" evidence="1">
    <location>
        <begin position="860"/>
        <end position="885"/>
    </location>
</feature>
<feature type="compositionally biased region" description="Basic and acidic residues" evidence="1">
    <location>
        <begin position="59"/>
        <end position="71"/>
    </location>
</feature>
<dbReference type="PANTHER" id="PTHR13578">
    <property type="entry name" value="ADDITIONAL SEX COMBS LIKE PROTEIN ASXL"/>
    <property type="match status" value="1"/>
</dbReference>
<feature type="compositionally biased region" description="Polar residues" evidence="1">
    <location>
        <begin position="226"/>
        <end position="239"/>
    </location>
</feature>
<accession>A0A068WPM5</accession>
<feature type="compositionally biased region" description="Polar residues" evidence="1">
    <location>
        <begin position="210"/>
        <end position="219"/>
    </location>
</feature>
<dbReference type="InterPro" id="IPR028020">
    <property type="entry name" value="ASX_DEUBAD_dom"/>
</dbReference>
<evidence type="ECO:0000313" key="5">
    <source>
        <dbReference type="WBParaSite" id="EgrG_000491000"/>
    </source>
</evidence>
<feature type="region of interest" description="Disordered" evidence="1">
    <location>
        <begin position="59"/>
        <end position="98"/>
    </location>
</feature>
<sequence>MYATSKLIIPAKTAQDSPYVPKIRIFLRPSSSLDKSSDMGSSLAPDSLIADISQENHNEDNAVEDGDKTKDINFPSTVSQNQTDKVSKPLQDQVRGGRKRKLVGSLDNIDFERRDSLLTKVNLKKIINMDTFEALPMDSRRHLLSLLPIYDQTPPPDATASATDADYWIHPTALNNEFLSKALQDYSIRQMNGEFSPRLNSRTGLRKSVGNRQRYSSPAVSPISIPHSSTPLLQSSANTTKEEPISTPLVVTSSPLKTNGVESPTSRFRNKSSALQTVLSKELTEPKIENGIDKEGPQEAINAKLEKEQHVIPQSVFSHFVSPSSTAIAATSSSSSSSSTLSPSPSPHCPSSSSPSSGLSPTALGSVTNATNSMLPLQSLALDELERQTMRPSPVLSEVSIQRRPNMPKLESTLLLQNGVKPPIDLSLSSPRRSTIGVSSRRPSQTGADLPSSSRPPLVVDSTTPISAPNPTTMPPPRETKTLASVREKLRAKRLMMSQQHPCQSLPLKVPCQQRSAPPLAPASLSESAPAPPPATGSLTPNPGTSFSGDFYSCPTARQEPLPPISAPVIQPPAVLIQPTGNSVSAPATPQHGSAGGGIAGPLPAILANFKQARVVVTPSRSGSSVSSNEGGTDVADPDHQLPDVHPQPQAIPQKQQQQQQAIHQKQPVPQQPQQLVAVPASACSVGGGTTTTRAFFVDGNNLTETLALLQSINPRATVTQQQFLLIPSTDKSHAILCRTPIAIQPKQSPPQPQVIRRHSGSACATAACPPVSAPATPTVLPLILPANRSQEHQQQQVPAIPPGLYREILPNNNATASVCNIQRVHQPTPIQPQQQPTQLRPAQTYYSLLAPSTITASGVNTNHNNVSSTNHNISTTNSNNNPPTSFLPPPS</sequence>
<dbReference type="EMBL" id="LK028579">
    <property type="protein sequence ID" value="CDS19584.1"/>
    <property type="molecule type" value="Genomic_DNA"/>
</dbReference>
<evidence type="ECO:0000259" key="2">
    <source>
        <dbReference type="Pfam" id="PF13919"/>
    </source>
</evidence>
<protein>
    <submittedName>
        <fullName evidence="3 5">Polycomb group protein ASXL2</fullName>
    </submittedName>
</protein>
<dbReference type="GO" id="GO:0009887">
    <property type="term" value="P:animal organ morphogenesis"/>
    <property type="evidence" value="ECO:0007669"/>
    <property type="project" value="TreeGrafter"/>
</dbReference>
<dbReference type="PANTHER" id="PTHR13578:SF20">
    <property type="entry name" value="POLYCOMB PROTEIN ASX"/>
    <property type="match status" value="1"/>
</dbReference>
<feature type="compositionally biased region" description="Polar residues" evidence="1">
    <location>
        <begin position="249"/>
        <end position="279"/>
    </location>
</feature>
<reference evidence="5" key="3">
    <citation type="submission" date="2020-10" db="UniProtKB">
        <authorList>
            <consortium name="WormBaseParasite"/>
        </authorList>
    </citation>
    <scope>IDENTIFICATION</scope>
</reference>
<dbReference type="WBParaSite" id="EgrG_000491000">
    <property type="protein sequence ID" value="EgrG_000491000"/>
    <property type="gene ID" value="EgrG_000491000"/>
</dbReference>
<feature type="compositionally biased region" description="Polar residues" evidence="1">
    <location>
        <begin position="74"/>
        <end position="84"/>
    </location>
</feature>
<feature type="compositionally biased region" description="Low complexity" evidence="1">
    <location>
        <begin position="516"/>
        <end position="529"/>
    </location>
</feature>
<feature type="region of interest" description="Disordered" evidence="1">
    <location>
        <begin position="421"/>
        <end position="481"/>
    </location>
</feature>
<dbReference type="OrthoDB" id="9348951at2759"/>
<name>A0A068WPM5_ECHGR</name>
<feature type="compositionally biased region" description="Polar residues" evidence="1">
    <location>
        <begin position="427"/>
        <end position="471"/>
    </location>
</feature>
<feature type="region of interest" description="Disordered" evidence="1">
    <location>
        <begin position="578"/>
        <end position="597"/>
    </location>
</feature>
<reference evidence="3" key="2">
    <citation type="submission" date="2014-06" db="EMBL/GenBank/DDBJ databases">
        <authorList>
            <person name="Aslett M."/>
        </authorList>
    </citation>
    <scope>NUCLEOTIDE SEQUENCE</scope>
</reference>
<dbReference type="Proteomes" id="UP000492820">
    <property type="component" value="Unassembled WGS sequence"/>
</dbReference>
<feature type="domain" description="ASX DEUBAD" evidence="2">
    <location>
        <begin position="108"/>
        <end position="198"/>
    </location>
</feature>
<feature type="compositionally biased region" description="Low complexity" evidence="1">
    <location>
        <begin position="619"/>
        <end position="628"/>
    </location>
</feature>
<reference evidence="3 4" key="1">
    <citation type="journal article" date="2013" name="Nature">
        <title>The genomes of four tapeworm species reveal adaptations to parasitism.</title>
        <authorList>
            <person name="Tsai I.J."/>
            <person name="Zarowiecki M."/>
            <person name="Holroyd N."/>
            <person name="Garciarrubio A."/>
            <person name="Sanchez-Flores A."/>
            <person name="Brooks K.L."/>
            <person name="Tracey A."/>
            <person name="Bobes R.J."/>
            <person name="Fragoso G."/>
            <person name="Sciutto E."/>
            <person name="Aslett M."/>
            <person name="Beasley H."/>
            <person name="Bennett H.M."/>
            <person name="Cai J."/>
            <person name="Camicia F."/>
            <person name="Clark R."/>
            <person name="Cucher M."/>
            <person name="De Silva N."/>
            <person name="Day T.A."/>
            <person name="Deplazes P."/>
            <person name="Estrada K."/>
            <person name="Fernandez C."/>
            <person name="Holland P.W."/>
            <person name="Hou J."/>
            <person name="Hu S."/>
            <person name="Huckvale T."/>
            <person name="Hung S.S."/>
            <person name="Kamenetzky L."/>
            <person name="Keane J.A."/>
            <person name="Kiss F."/>
            <person name="Koziol U."/>
            <person name="Lambert O."/>
            <person name="Liu K."/>
            <person name="Luo X."/>
            <person name="Luo Y."/>
            <person name="Macchiaroli N."/>
            <person name="Nichol S."/>
            <person name="Paps J."/>
            <person name="Parkinson J."/>
            <person name="Pouchkina-Stantcheva N."/>
            <person name="Riddiford N."/>
            <person name="Rosenzvit M."/>
            <person name="Salinas G."/>
            <person name="Wasmuth J.D."/>
            <person name="Zamanian M."/>
            <person name="Zheng Y."/>
            <person name="Cai X."/>
            <person name="Soberon X."/>
            <person name="Olson P.D."/>
            <person name="Laclette J.P."/>
            <person name="Brehm K."/>
            <person name="Berriman M."/>
            <person name="Garciarrubio A."/>
            <person name="Bobes R.J."/>
            <person name="Fragoso G."/>
            <person name="Sanchez-Flores A."/>
            <person name="Estrada K."/>
            <person name="Cevallos M.A."/>
            <person name="Morett E."/>
            <person name="Gonzalez V."/>
            <person name="Portillo T."/>
            <person name="Ochoa-Leyva A."/>
            <person name="Jose M.V."/>
            <person name="Sciutto E."/>
            <person name="Landa A."/>
            <person name="Jimenez L."/>
            <person name="Valdes V."/>
            <person name="Carrero J.C."/>
            <person name="Larralde C."/>
            <person name="Morales-Montor J."/>
            <person name="Limon-Lason J."/>
            <person name="Soberon X."/>
            <person name="Laclette J.P."/>
        </authorList>
    </citation>
    <scope>NUCLEOTIDE SEQUENCE [LARGE SCALE GENOMIC DNA]</scope>
</reference>
<evidence type="ECO:0000313" key="3">
    <source>
        <dbReference type="EMBL" id="CDS19584.1"/>
    </source>
</evidence>
<feature type="compositionally biased region" description="Low complexity" evidence="1">
    <location>
        <begin position="329"/>
        <end position="366"/>
    </location>
</feature>
<feature type="region of interest" description="Disordered" evidence="1">
    <location>
        <begin position="198"/>
        <end position="280"/>
    </location>
</feature>
<feature type="region of interest" description="Disordered" evidence="1">
    <location>
        <begin position="329"/>
        <end position="367"/>
    </location>
</feature>
<gene>
    <name evidence="5" type="primary">EGR_01221</name>
    <name evidence="3" type="ORF">EgrG_000491000</name>
</gene>
<feature type="compositionally biased region" description="Polar residues" evidence="1">
    <location>
        <begin position="537"/>
        <end position="548"/>
    </location>
</feature>
<feature type="region of interest" description="Disordered" evidence="1">
    <location>
        <begin position="511"/>
        <end position="567"/>
    </location>
</feature>
<feature type="compositionally biased region" description="Polar residues" evidence="1">
    <location>
        <begin position="579"/>
        <end position="592"/>
    </location>
</feature>
<dbReference type="GO" id="GO:0003682">
    <property type="term" value="F:chromatin binding"/>
    <property type="evidence" value="ECO:0007669"/>
    <property type="project" value="TreeGrafter"/>
</dbReference>
<proteinExistence type="predicted"/>
<dbReference type="Pfam" id="PF13919">
    <property type="entry name" value="ASXH"/>
    <property type="match status" value="1"/>
</dbReference>
<feature type="compositionally biased region" description="Low complexity" evidence="1">
    <location>
        <begin position="647"/>
        <end position="674"/>
    </location>
</feature>
<dbReference type="GO" id="GO:0045944">
    <property type="term" value="P:positive regulation of transcription by RNA polymerase II"/>
    <property type="evidence" value="ECO:0007669"/>
    <property type="project" value="TreeGrafter"/>
</dbReference>
<organism evidence="3">
    <name type="scientific">Echinococcus granulosus</name>
    <name type="common">Hydatid tapeworm</name>
    <dbReference type="NCBI Taxonomy" id="6210"/>
    <lineage>
        <taxon>Eukaryota</taxon>
        <taxon>Metazoa</taxon>
        <taxon>Spiralia</taxon>
        <taxon>Lophotrochozoa</taxon>
        <taxon>Platyhelminthes</taxon>
        <taxon>Cestoda</taxon>
        <taxon>Eucestoda</taxon>
        <taxon>Cyclophyllidea</taxon>
        <taxon>Taeniidae</taxon>
        <taxon>Echinococcus</taxon>
        <taxon>Echinococcus granulosus group</taxon>
    </lineage>
</organism>
<dbReference type="AlphaFoldDB" id="A0A068WPM5"/>